<accession>A0A4S8HAK0</accession>
<keyword evidence="5" id="KW-0418">Kinase</keyword>
<dbReference type="PROSITE" id="PS50109">
    <property type="entry name" value="HIS_KIN"/>
    <property type="match status" value="1"/>
</dbReference>
<dbReference type="PANTHER" id="PTHR43304:SF1">
    <property type="entry name" value="PAC DOMAIN-CONTAINING PROTEIN"/>
    <property type="match status" value="1"/>
</dbReference>
<evidence type="ECO:0000256" key="6">
    <source>
        <dbReference type="SAM" id="Coils"/>
    </source>
</evidence>
<dbReference type="SUPFAM" id="SSF55785">
    <property type="entry name" value="PYP-like sensor domain (PAS domain)"/>
    <property type="match status" value="1"/>
</dbReference>
<dbReference type="InterPro" id="IPR013656">
    <property type="entry name" value="PAS_4"/>
</dbReference>
<dbReference type="PANTHER" id="PTHR43304">
    <property type="entry name" value="PHYTOCHROME-LIKE PROTEIN CPH1"/>
    <property type="match status" value="1"/>
</dbReference>
<dbReference type="Gene3D" id="1.10.287.130">
    <property type="match status" value="1"/>
</dbReference>
<keyword evidence="3" id="KW-0597">Phosphoprotein</keyword>
<dbReference type="AlphaFoldDB" id="A0A4S8HAK0"/>
<reference evidence="10 11" key="1">
    <citation type="submission" date="2019-04" db="EMBL/GenBank/DDBJ databases">
        <title>Niastella caeni sp. nov., isolated from activated sludge.</title>
        <authorList>
            <person name="Sheng M."/>
        </authorList>
    </citation>
    <scope>NUCLEOTIDE SEQUENCE [LARGE SCALE GENOMIC DNA]</scope>
    <source>
        <strain evidence="10 11">HX-2-15</strain>
    </source>
</reference>
<evidence type="ECO:0000256" key="3">
    <source>
        <dbReference type="ARBA" id="ARBA00022553"/>
    </source>
</evidence>
<dbReference type="PROSITE" id="PS50112">
    <property type="entry name" value="PAS"/>
    <property type="match status" value="1"/>
</dbReference>
<dbReference type="InterPro" id="IPR036097">
    <property type="entry name" value="HisK_dim/P_sf"/>
</dbReference>
<dbReference type="SUPFAM" id="SSF55874">
    <property type="entry name" value="ATPase domain of HSP90 chaperone/DNA topoisomerase II/histidine kinase"/>
    <property type="match status" value="1"/>
</dbReference>
<dbReference type="InterPro" id="IPR000700">
    <property type="entry name" value="PAS-assoc_C"/>
</dbReference>
<dbReference type="InterPro" id="IPR004358">
    <property type="entry name" value="Sig_transdc_His_kin-like_C"/>
</dbReference>
<dbReference type="EMBL" id="STFF01000016">
    <property type="protein sequence ID" value="THU30374.1"/>
    <property type="molecule type" value="Genomic_DNA"/>
</dbReference>
<dbReference type="InterPro" id="IPR035965">
    <property type="entry name" value="PAS-like_dom_sf"/>
</dbReference>
<comment type="catalytic activity">
    <reaction evidence="1">
        <text>ATP + protein L-histidine = ADP + protein N-phospho-L-histidine.</text>
        <dbReference type="EC" id="2.7.13.3"/>
    </reaction>
</comment>
<dbReference type="Proteomes" id="UP000306918">
    <property type="component" value="Unassembled WGS sequence"/>
</dbReference>
<evidence type="ECO:0000256" key="2">
    <source>
        <dbReference type="ARBA" id="ARBA00012438"/>
    </source>
</evidence>
<evidence type="ECO:0000256" key="1">
    <source>
        <dbReference type="ARBA" id="ARBA00000085"/>
    </source>
</evidence>
<evidence type="ECO:0000259" key="8">
    <source>
        <dbReference type="PROSITE" id="PS50112"/>
    </source>
</evidence>
<sequence length="384" mass="43296">MRGETYQNTTLPNLYEMLNDCSIDRVMAIDDQWCVIAWNKTAVLVTGIDKTHIIGKPLLNVFPELQKDKEMIDAIQFAMKGNKSFLPARAGLLNRQSYENHFIPLTDEDGQVKGVMNIMHDVAHREKAEKKLQELNEALEQKYRQLETATTEMATFTYISSNEIKEPLRHVYTAFELLVKSEGKSLSNGGKANIRRIQASLNRMNLLLDDIWALSHINSFQQVRNTVDLNDIFRETLIKLSNKITEKEAIVTADNLGVVPGYKDMLQTLFVNIIDNGLKFQKPDNPPQVQVTSHLLQPNELPGSFQIKEPMVLLTFTDNGIGFDPAYADRVFIMFEKLHSSSHYSGSGMGLTIAKKIVEAHDGFIQATAHPGKGATIQCYLPVE</sequence>
<dbReference type="Pfam" id="PF08448">
    <property type="entry name" value="PAS_4"/>
    <property type="match status" value="1"/>
</dbReference>
<dbReference type="Gene3D" id="3.30.450.20">
    <property type="entry name" value="PAS domain"/>
    <property type="match status" value="1"/>
</dbReference>
<dbReference type="Gene3D" id="3.30.565.10">
    <property type="entry name" value="Histidine kinase-like ATPase, C-terminal domain"/>
    <property type="match status" value="1"/>
</dbReference>
<organism evidence="10 11">
    <name type="scientific">Niastella caeni</name>
    <dbReference type="NCBI Taxonomy" id="2569763"/>
    <lineage>
        <taxon>Bacteria</taxon>
        <taxon>Pseudomonadati</taxon>
        <taxon>Bacteroidota</taxon>
        <taxon>Chitinophagia</taxon>
        <taxon>Chitinophagales</taxon>
        <taxon>Chitinophagaceae</taxon>
        <taxon>Niastella</taxon>
    </lineage>
</organism>
<keyword evidence="6" id="KW-0175">Coiled coil</keyword>
<gene>
    <name evidence="10" type="ORF">FAM09_29905</name>
</gene>
<dbReference type="InterPro" id="IPR000014">
    <property type="entry name" value="PAS"/>
</dbReference>
<feature type="domain" description="Histidine kinase" evidence="7">
    <location>
        <begin position="159"/>
        <end position="384"/>
    </location>
</feature>
<dbReference type="InterPro" id="IPR052162">
    <property type="entry name" value="Sensor_kinase/Photoreceptor"/>
</dbReference>
<feature type="domain" description="PAS" evidence="8">
    <location>
        <begin position="10"/>
        <end position="82"/>
    </location>
</feature>
<dbReference type="SMART" id="SM00387">
    <property type="entry name" value="HATPase_c"/>
    <property type="match status" value="1"/>
</dbReference>
<proteinExistence type="predicted"/>
<evidence type="ECO:0000313" key="11">
    <source>
        <dbReference type="Proteomes" id="UP000306918"/>
    </source>
</evidence>
<evidence type="ECO:0000256" key="4">
    <source>
        <dbReference type="ARBA" id="ARBA00022679"/>
    </source>
</evidence>
<feature type="domain" description="PAC" evidence="9">
    <location>
        <begin position="79"/>
        <end position="134"/>
    </location>
</feature>
<dbReference type="InterPro" id="IPR005467">
    <property type="entry name" value="His_kinase_dom"/>
</dbReference>
<dbReference type="InterPro" id="IPR036890">
    <property type="entry name" value="HATPase_C_sf"/>
</dbReference>
<evidence type="ECO:0000259" key="7">
    <source>
        <dbReference type="PROSITE" id="PS50109"/>
    </source>
</evidence>
<keyword evidence="4" id="KW-0808">Transferase</keyword>
<comment type="caution">
    <text evidence="10">The sequence shown here is derived from an EMBL/GenBank/DDBJ whole genome shotgun (WGS) entry which is preliminary data.</text>
</comment>
<dbReference type="PROSITE" id="PS50113">
    <property type="entry name" value="PAC"/>
    <property type="match status" value="1"/>
</dbReference>
<name>A0A4S8HAK0_9BACT</name>
<dbReference type="Pfam" id="PF02518">
    <property type="entry name" value="HATPase_c"/>
    <property type="match status" value="1"/>
</dbReference>
<dbReference type="RefSeq" id="WP_136580850.1">
    <property type="nucleotide sequence ID" value="NZ_STFF01000016.1"/>
</dbReference>
<dbReference type="SUPFAM" id="SSF47384">
    <property type="entry name" value="Homodimeric domain of signal transducing histidine kinase"/>
    <property type="match status" value="1"/>
</dbReference>
<dbReference type="PRINTS" id="PR00344">
    <property type="entry name" value="BCTRLSENSOR"/>
</dbReference>
<evidence type="ECO:0000256" key="5">
    <source>
        <dbReference type="ARBA" id="ARBA00022777"/>
    </source>
</evidence>
<protein>
    <recommendedName>
        <fullName evidence="2">histidine kinase</fullName>
        <ecNumber evidence="2">2.7.13.3</ecNumber>
    </recommendedName>
</protein>
<dbReference type="CDD" id="cd00130">
    <property type="entry name" value="PAS"/>
    <property type="match status" value="1"/>
</dbReference>
<evidence type="ECO:0000259" key="9">
    <source>
        <dbReference type="PROSITE" id="PS50113"/>
    </source>
</evidence>
<dbReference type="OrthoDB" id="9766459at2"/>
<feature type="coiled-coil region" evidence="6">
    <location>
        <begin position="122"/>
        <end position="152"/>
    </location>
</feature>
<keyword evidence="11" id="KW-1185">Reference proteome</keyword>
<dbReference type="GO" id="GO:0000155">
    <property type="term" value="F:phosphorelay sensor kinase activity"/>
    <property type="evidence" value="ECO:0007669"/>
    <property type="project" value="InterPro"/>
</dbReference>
<dbReference type="InterPro" id="IPR003594">
    <property type="entry name" value="HATPase_dom"/>
</dbReference>
<dbReference type="EC" id="2.7.13.3" evidence="2"/>
<evidence type="ECO:0000313" key="10">
    <source>
        <dbReference type="EMBL" id="THU30374.1"/>
    </source>
</evidence>